<feature type="compositionally biased region" description="Polar residues" evidence="9">
    <location>
        <begin position="407"/>
        <end position="417"/>
    </location>
</feature>
<feature type="compositionally biased region" description="Low complexity" evidence="9">
    <location>
        <begin position="95"/>
        <end position="118"/>
    </location>
</feature>
<feature type="compositionally biased region" description="Polar residues" evidence="9">
    <location>
        <begin position="447"/>
        <end position="458"/>
    </location>
</feature>
<keyword evidence="6" id="KW-0862">Zinc</keyword>
<feature type="region of interest" description="Disordered" evidence="9">
    <location>
        <begin position="559"/>
        <end position="639"/>
    </location>
</feature>
<proteinExistence type="predicted"/>
<evidence type="ECO:0000256" key="7">
    <source>
        <dbReference type="ARBA" id="ARBA00023242"/>
    </source>
</evidence>
<feature type="compositionally biased region" description="Polar residues" evidence="9">
    <location>
        <begin position="842"/>
        <end position="883"/>
    </location>
</feature>
<feature type="region of interest" description="Disordered" evidence="9">
    <location>
        <begin position="839"/>
        <end position="891"/>
    </location>
</feature>
<dbReference type="KEGG" id="kne:92183541"/>
<dbReference type="Gene3D" id="3.30.40.10">
    <property type="entry name" value="Zinc/RING finger domain, C3HC4 (zinc finger)"/>
    <property type="match status" value="1"/>
</dbReference>
<keyword evidence="8" id="KW-0469">Meiosis</keyword>
<dbReference type="GO" id="GO:0051598">
    <property type="term" value="P:meiotic recombination checkpoint signaling"/>
    <property type="evidence" value="ECO:0007669"/>
    <property type="project" value="TreeGrafter"/>
</dbReference>
<evidence type="ECO:0000256" key="4">
    <source>
        <dbReference type="ARBA" id="ARBA00022723"/>
    </source>
</evidence>
<feature type="region of interest" description="Disordered" evidence="9">
    <location>
        <begin position="1"/>
        <end position="35"/>
    </location>
</feature>
<dbReference type="SUPFAM" id="SSF56019">
    <property type="entry name" value="The spindle assembly checkpoint protein mad2"/>
    <property type="match status" value="1"/>
</dbReference>
<dbReference type="GO" id="GO:0005634">
    <property type="term" value="C:nucleus"/>
    <property type="evidence" value="ECO:0007669"/>
    <property type="project" value="UniProtKB-SubCell"/>
</dbReference>
<dbReference type="EMBL" id="JBCAWK010000012">
    <property type="protein sequence ID" value="KAK8845568.1"/>
    <property type="molecule type" value="Genomic_DNA"/>
</dbReference>
<dbReference type="InterPro" id="IPR019786">
    <property type="entry name" value="Zinc_finger_PHD-type_CS"/>
</dbReference>
<feature type="compositionally biased region" description="Polar residues" evidence="9">
    <location>
        <begin position="10"/>
        <end position="31"/>
    </location>
</feature>
<keyword evidence="5" id="KW-0863">Zinc-finger</keyword>
<dbReference type="InterPro" id="IPR003511">
    <property type="entry name" value="HORMA_dom"/>
</dbReference>
<accession>A0AAW0YXZ7</accession>
<feature type="domain" description="HORMA" evidence="10">
    <location>
        <begin position="40"/>
        <end position="317"/>
    </location>
</feature>
<evidence type="ECO:0000256" key="2">
    <source>
        <dbReference type="ARBA" id="ARBA00004286"/>
    </source>
</evidence>
<sequence>MPAAQKNRPPKQTTKASIVQIQSQGESQSLRQRPKTVNRVESLQIVKTVLEASLGTICYQRKLLPNDQFETIRVCDSIPKPGGVREKGAKEPSLSQTTQVSQVFGSQQTGSQSTLSQHSRGKTDRVAVYKALTPNRSLEVDKILQLLNGGVMDAIAKGYLQSLVLFIFLDSNDPDNILESYSFNFFYHGDSAVPEVNISHDIGHMNLGGVSSQTIALPEANDVLGVGRPHHHIGRTIRSFVNALLPSCKTLGDLPGQRFLDVKLFYNETVPEDYVAPGTKDSTHQALLIGTHHIDRPPLVQTVGHIQTGHHGVSLTTMSVVNQIPKRGPVGEQDIEEVLNDAHERKVIWPVHDRRRYEPGTLDPYSVLDPRNPITDAQAGHSLKQPIGYRDDDFAHHALPREKMTNILPSRSQSDSQDAGPMSSPANERARVQTRGLKRKASEKSLTEPTLSTETCENGESTIHPKLIPGLCASQGQLILSHTSNSASVAEPLSSIRSGIDEDADGETDHGSALARNDSFMEYQLGHQCSGSQKVSQEGTQSSQDHQYVGLAQRQNLAASNPANATAKAPNDKYFRSPKKCNTSSVKSSVQKKPSVNKNEPSQRKRISKPKARKASTIKENNIPRRGVQETAAKASSKAKAKTLTADKCSADKTAKRKLEDNHDSECFCRSVGETQMIQCEICDSWHHVSCLGFEDFSSAQALPDYCCVICLMRQDKASVWNEEDILDAKLGMEELSLTRRALRRVREQGGISNKDGVSELRRYLGSCQLETVNWLIDRLQETGFLQLTTPNTRKSSKTSMKYFFRPESITTMIEYFQPGKGIEEEVLKFRKVCAARESDNETQVHLSPNASQASPISSSLRQNQQDIEMQDGSSSRSFQSGDGNLIPSLDGHTGTRYGLPVWRSSRALSPIDLSEPFDVEPLSHGSIDHDILESA</sequence>
<dbReference type="GO" id="GO:0007130">
    <property type="term" value="P:synaptonemal complex assembly"/>
    <property type="evidence" value="ECO:0007669"/>
    <property type="project" value="TreeGrafter"/>
</dbReference>
<evidence type="ECO:0000256" key="8">
    <source>
        <dbReference type="ARBA" id="ARBA00023254"/>
    </source>
</evidence>
<evidence type="ECO:0000256" key="9">
    <source>
        <dbReference type="SAM" id="MobiDB-lite"/>
    </source>
</evidence>
<feature type="compositionally biased region" description="Low complexity" evidence="9">
    <location>
        <begin position="559"/>
        <end position="569"/>
    </location>
</feature>
<evidence type="ECO:0000256" key="6">
    <source>
        <dbReference type="ARBA" id="ARBA00022833"/>
    </source>
</evidence>
<dbReference type="GO" id="GO:0008270">
    <property type="term" value="F:zinc ion binding"/>
    <property type="evidence" value="ECO:0007669"/>
    <property type="project" value="UniProtKB-KW"/>
</dbReference>
<keyword evidence="3" id="KW-0158">Chromosome</keyword>
<comment type="caution">
    <text evidence="11">The sequence shown here is derived from an EMBL/GenBank/DDBJ whole genome shotgun (WGS) entry which is preliminary data.</text>
</comment>
<dbReference type="SUPFAM" id="SSF57903">
    <property type="entry name" value="FYVE/PHD zinc finger"/>
    <property type="match status" value="1"/>
</dbReference>
<reference evidence="11 12" key="1">
    <citation type="journal article" date="2024" name="bioRxiv">
        <title>Comparative genomics of Cryptococcus and Kwoniella reveals pathogenesis evolution and contrasting karyotype dynamics via intercentromeric recombination or chromosome fusion.</title>
        <authorList>
            <person name="Coelho M.A."/>
            <person name="David-Palma M."/>
            <person name="Shea T."/>
            <person name="Bowers K."/>
            <person name="McGinley-Smith S."/>
            <person name="Mohammad A.W."/>
            <person name="Gnirke A."/>
            <person name="Yurkov A.M."/>
            <person name="Nowrousian M."/>
            <person name="Sun S."/>
            <person name="Cuomo C.A."/>
            <person name="Heitman J."/>
        </authorList>
    </citation>
    <scope>NUCLEOTIDE SEQUENCE [LARGE SCALE GENOMIC DNA]</scope>
    <source>
        <strain evidence="11 12">CBS 13917</strain>
    </source>
</reference>
<evidence type="ECO:0000256" key="3">
    <source>
        <dbReference type="ARBA" id="ARBA00022454"/>
    </source>
</evidence>
<dbReference type="RefSeq" id="XP_066800376.1">
    <property type="nucleotide sequence ID" value="XM_066949368.1"/>
</dbReference>
<gene>
    <name evidence="11" type="ORF">IAR55_006283</name>
</gene>
<dbReference type="InterPro" id="IPR051294">
    <property type="entry name" value="HORMA_MeioticProgression"/>
</dbReference>
<dbReference type="Proteomes" id="UP001388673">
    <property type="component" value="Unassembled WGS sequence"/>
</dbReference>
<keyword evidence="7" id="KW-0539">Nucleus</keyword>
<keyword evidence="12" id="KW-1185">Reference proteome</keyword>
<protein>
    <recommendedName>
        <fullName evidence="10">HORMA domain-containing protein</fullName>
    </recommendedName>
</protein>
<feature type="region of interest" description="Disordered" evidence="9">
    <location>
        <begin position="80"/>
        <end position="121"/>
    </location>
</feature>
<dbReference type="InterPro" id="IPR011011">
    <property type="entry name" value="Znf_FYVE_PHD"/>
</dbReference>
<feature type="region of interest" description="Disordered" evidence="9">
    <location>
        <begin position="367"/>
        <end position="386"/>
    </location>
</feature>
<dbReference type="PANTHER" id="PTHR48225:SF7">
    <property type="entry name" value="MEIOSIS-SPECIFIC PROTEIN HOP1"/>
    <property type="match status" value="1"/>
</dbReference>
<feature type="compositionally biased region" description="Low complexity" evidence="9">
    <location>
        <begin position="582"/>
        <end position="599"/>
    </location>
</feature>
<evidence type="ECO:0000256" key="5">
    <source>
        <dbReference type="ARBA" id="ARBA00022771"/>
    </source>
</evidence>
<name>A0AAW0YXZ7_9TREE</name>
<evidence type="ECO:0000259" key="10">
    <source>
        <dbReference type="PROSITE" id="PS50815"/>
    </source>
</evidence>
<dbReference type="GO" id="GO:0005694">
    <property type="term" value="C:chromosome"/>
    <property type="evidence" value="ECO:0007669"/>
    <property type="project" value="UniProtKB-SubCell"/>
</dbReference>
<comment type="subcellular location">
    <subcellularLocation>
        <location evidence="2">Chromosome</location>
    </subcellularLocation>
    <subcellularLocation>
        <location evidence="1">Nucleus</location>
    </subcellularLocation>
</comment>
<dbReference type="InterPro" id="IPR001965">
    <property type="entry name" value="Znf_PHD"/>
</dbReference>
<feature type="region of interest" description="Disordered" evidence="9">
    <location>
        <begin position="405"/>
        <end position="458"/>
    </location>
</feature>
<feature type="compositionally biased region" description="Basic residues" evidence="9">
    <location>
        <begin position="604"/>
        <end position="616"/>
    </location>
</feature>
<evidence type="ECO:0000256" key="1">
    <source>
        <dbReference type="ARBA" id="ARBA00004123"/>
    </source>
</evidence>
<dbReference type="PANTHER" id="PTHR48225">
    <property type="entry name" value="HORMA DOMAIN-CONTAINING PROTEIN 1"/>
    <property type="match status" value="1"/>
</dbReference>
<dbReference type="InterPro" id="IPR036570">
    <property type="entry name" value="HORMA_dom_sf"/>
</dbReference>
<organism evidence="11 12">
    <name type="scientific">Kwoniella newhampshirensis</name>
    <dbReference type="NCBI Taxonomy" id="1651941"/>
    <lineage>
        <taxon>Eukaryota</taxon>
        <taxon>Fungi</taxon>
        <taxon>Dikarya</taxon>
        <taxon>Basidiomycota</taxon>
        <taxon>Agaricomycotina</taxon>
        <taxon>Tremellomycetes</taxon>
        <taxon>Tremellales</taxon>
        <taxon>Cryptococcaceae</taxon>
        <taxon>Kwoniella</taxon>
    </lineage>
</organism>
<dbReference type="InterPro" id="IPR013083">
    <property type="entry name" value="Znf_RING/FYVE/PHD"/>
</dbReference>
<evidence type="ECO:0000313" key="11">
    <source>
        <dbReference type="EMBL" id="KAK8845568.1"/>
    </source>
</evidence>
<keyword evidence="4" id="KW-0479">Metal-binding</keyword>
<dbReference type="Pfam" id="PF02301">
    <property type="entry name" value="HORMA"/>
    <property type="match status" value="1"/>
</dbReference>
<evidence type="ECO:0000313" key="12">
    <source>
        <dbReference type="Proteomes" id="UP001388673"/>
    </source>
</evidence>
<dbReference type="Gene3D" id="3.30.900.10">
    <property type="entry name" value="HORMA domain"/>
    <property type="match status" value="1"/>
</dbReference>
<dbReference type="SMART" id="SM00249">
    <property type="entry name" value="PHD"/>
    <property type="match status" value="1"/>
</dbReference>
<dbReference type="GeneID" id="92183541"/>
<dbReference type="PROSITE" id="PS50815">
    <property type="entry name" value="HORMA"/>
    <property type="match status" value="1"/>
</dbReference>
<dbReference type="AlphaFoldDB" id="A0AAW0YXZ7"/>
<dbReference type="PROSITE" id="PS01359">
    <property type="entry name" value="ZF_PHD_1"/>
    <property type="match status" value="1"/>
</dbReference>